<protein>
    <submittedName>
        <fullName evidence="16">CDP-alcohol phosphatidyltransferase</fullName>
    </submittedName>
</protein>
<dbReference type="Gene3D" id="1.20.120.1760">
    <property type="match status" value="1"/>
</dbReference>
<feature type="compositionally biased region" description="Low complexity" evidence="14">
    <location>
        <begin position="241"/>
        <end position="260"/>
    </location>
</feature>
<feature type="region of interest" description="Disordered" evidence="14">
    <location>
        <begin position="238"/>
        <end position="260"/>
    </location>
</feature>
<keyword evidence="5" id="KW-0997">Cell inner membrane</keyword>
<evidence type="ECO:0000256" key="5">
    <source>
        <dbReference type="ARBA" id="ARBA00022519"/>
    </source>
</evidence>
<evidence type="ECO:0000256" key="11">
    <source>
        <dbReference type="ARBA" id="ARBA00023209"/>
    </source>
</evidence>
<name>A0A2P2CGS8_9ZZZZ</name>
<evidence type="ECO:0000256" key="7">
    <source>
        <dbReference type="ARBA" id="ARBA00022692"/>
    </source>
</evidence>
<keyword evidence="4" id="KW-0444">Lipid biosynthesis</keyword>
<evidence type="ECO:0000256" key="10">
    <source>
        <dbReference type="ARBA" id="ARBA00023136"/>
    </source>
</evidence>
<evidence type="ECO:0000256" key="15">
    <source>
        <dbReference type="SAM" id="Phobius"/>
    </source>
</evidence>
<feature type="transmembrane region" description="Helical" evidence="15">
    <location>
        <begin position="155"/>
        <end position="176"/>
    </location>
</feature>
<dbReference type="AlphaFoldDB" id="A0A2P2CGS8"/>
<evidence type="ECO:0000256" key="9">
    <source>
        <dbReference type="ARBA" id="ARBA00023098"/>
    </source>
</evidence>
<keyword evidence="10 15" id="KW-0472">Membrane</keyword>
<evidence type="ECO:0000256" key="6">
    <source>
        <dbReference type="ARBA" id="ARBA00022679"/>
    </source>
</evidence>
<feature type="transmembrane region" description="Helical" evidence="15">
    <location>
        <begin position="103"/>
        <end position="119"/>
    </location>
</feature>
<keyword evidence="11" id="KW-0594">Phospholipid biosynthesis</keyword>
<keyword evidence="6 16" id="KW-0808">Transferase</keyword>
<accession>A0A2P2CGS8</accession>
<evidence type="ECO:0000256" key="13">
    <source>
        <dbReference type="ARBA" id="ARBA00023264"/>
    </source>
</evidence>
<dbReference type="InterPro" id="IPR000462">
    <property type="entry name" value="CDP-OH_P_trans"/>
</dbReference>
<dbReference type="GO" id="GO:0016780">
    <property type="term" value="F:phosphotransferase activity, for other substituted phosphate groups"/>
    <property type="evidence" value="ECO:0007669"/>
    <property type="project" value="InterPro"/>
</dbReference>
<organism evidence="16">
    <name type="scientific">metagenome</name>
    <dbReference type="NCBI Taxonomy" id="256318"/>
    <lineage>
        <taxon>unclassified sequences</taxon>
        <taxon>metagenomes</taxon>
    </lineage>
</organism>
<proteinExistence type="predicted"/>
<evidence type="ECO:0000256" key="12">
    <source>
        <dbReference type="ARBA" id="ARBA00023211"/>
    </source>
</evidence>
<evidence type="ECO:0000256" key="4">
    <source>
        <dbReference type="ARBA" id="ARBA00022516"/>
    </source>
</evidence>
<dbReference type="InterPro" id="IPR026027">
    <property type="entry name" value="PcS"/>
</dbReference>
<feature type="transmembrane region" description="Helical" evidence="15">
    <location>
        <begin position="188"/>
        <end position="205"/>
    </location>
</feature>
<comment type="cofactor">
    <cofactor evidence="1">
        <name>Mn(2+)</name>
        <dbReference type="ChEBI" id="CHEBI:29035"/>
    </cofactor>
</comment>
<evidence type="ECO:0000256" key="2">
    <source>
        <dbReference type="ARBA" id="ARBA00004429"/>
    </source>
</evidence>
<evidence type="ECO:0000256" key="8">
    <source>
        <dbReference type="ARBA" id="ARBA00022989"/>
    </source>
</evidence>
<dbReference type="PIRSF" id="PIRSF000851">
    <property type="entry name" value="PcS"/>
    <property type="match status" value="1"/>
</dbReference>
<keyword evidence="3" id="KW-1003">Cell membrane</keyword>
<feature type="transmembrane region" description="Helical" evidence="15">
    <location>
        <begin position="131"/>
        <end position="149"/>
    </location>
</feature>
<dbReference type="Pfam" id="PF01066">
    <property type="entry name" value="CDP-OH_P_transf"/>
    <property type="match status" value="1"/>
</dbReference>
<evidence type="ECO:0000256" key="3">
    <source>
        <dbReference type="ARBA" id="ARBA00022475"/>
    </source>
</evidence>
<feature type="transmembrane region" description="Helical" evidence="15">
    <location>
        <begin position="43"/>
        <end position="63"/>
    </location>
</feature>
<evidence type="ECO:0000256" key="1">
    <source>
        <dbReference type="ARBA" id="ARBA00001936"/>
    </source>
</evidence>
<dbReference type="GO" id="GO:0008654">
    <property type="term" value="P:phospholipid biosynthetic process"/>
    <property type="evidence" value="ECO:0007669"/>
    <property type="project" value="UniProtKB-KW"/>
</dbReference>
<feature type="transmembrane region" description="Helical" evidence="15">
    <location>
        <begin position="211"/>
        <end position="232"/>
    </location>
</feature>
<comment type="subcellular location">
    <subcellularLocation>
        <location evidence="2">Cell inner membrane</location>
        <topology evidence="2">Multi-pass membrane protein</topology>
    </subcellularLocation>
</comment>
<dbReference type="InterPro" id="IPR043130">
    <property type="entry name" value="CDP-OH_PTrfase_TM_dom"/>
</dbReference>
<keyword evidence="7 15" id="KW-0812">Transmembrane</keyword>
<keyword evidence="12" id="KW-0464">Manganese</keyword>
<dbReference type="GO" id="GO:0005886">
    <property type="term" value="C:plasma membrane"/>
    <property type="evidence" value="ECO:0007669"/>
    <property type="project" value="UniProtKB-SubCell"/>
</dbReference>
<sequence>MRPPGLSLPIVASWLVHAYTASGVVLAFLTVIAVMEGDTVRGLWLFLAAMVVDGTDGMLARWVKVKLHVPWFDGALLDNIVDYITYAFMPMVLLWSAGYLGEGTWATVLAVIPLLASAYQFCRVDAKTEDHLFLGFPSYWNIAAFYVVVLDLRPAAVAATLLVCAVLVFVPIGYVYPSRTTTLQAPTLVLTCLWLASYAVLLTQLPDPSTIWLTISLAYVVYYVVLSLYLTARRGRGGTGRSAAGGQRAAATDSSAPASS</sequence>
<keyword evidence="13" id="KW-1208">Phospholipid metabolism</keyword>
<keyword evidence="8 15" id="KW-1133">Transmembrane helix</keyword>
<gene>
    <name evidence="16" type="ORF">NOCA1240328</name>
</gene>
<dbReference type="EMBL" id="CZKB01000017">
    <property type="protein sequence ID" value="CUR61225.1"/>
    <property type="molecule type" value="Genomic_DNA"/>
</dbReference>
<reference evidence="16" key="1">
    <citation type="submission" date="2015-08" db="EMBL/GenBank/DDBJ databases">
        <authorList>
            <person name="Babu N.S."/>
            <person name="Beckwith C.J."/>
            <person name="Beseler K.G."/>
            <person name="Brison A."/>
            <person name="Carone J.V."/>
            <person name="Caskin T.P."/>
            <person name="Diamond M."/>
            <person name="Durham M.E."/>
            <person name="Foxe J.M."/>
            <person name="Go M."/>
            <person name="Henderson B.A."/>
            <person name="Jones I.B."/>
            <person name="McGettigan J.A."/>
            <person name="Micheletti S.J."/>
            <person name="Nasrallah M.E."/>
            <person name="Ortiz D."/>
            <person name="Piller C.R."/>
            <person name="Privatt S.R."/>
            <person name="Schneider S.L."/>
            <person name="Sharp S."/>
            <person name="Smith T.C."/>
            <person name="Stanton J.D."/>
            <person name="Ullery H.E."/>
            <person name="Wilson R.J."/>
            <person name="Serrano M.G."/>
            <person name="Buck G."/>
            <person name="Lee V."/>
            <person name="Wang Y."/>
            <person name="Carvalho R."/>
            <person name="Voegtly L."/>
            <person name="Shi R."/>
            <person name="Duckworth R."/>
            <person name="Johnson A."/>
            <person name="Loviza R."/>
            <person name="Walstead R."/>
            <person name="Shah Z."/>
            <person name="Kiflezghi M."/>
            <person name="Wade K."/>
            <person name="Ball S.L."/>
            <person name="Bradley K.W."/>
            <person name="Asai D.J."/>
            <person name="Bowman C.A."/>
            <person name="Russell D.A."/>
            <person name="Pope W.H."/>
            <person name="Jacobs-Sera D."/>
            <person name="Hendrix R.W."/>
            <person name="Hatfull G.F."/>
        </authorList>
    </citation>
    <scope>NUCLEOTIDE SEQUENCE</scope>
</reference>
<evidence type="ECO:0000313" key="16">
    <source>
        <dbReference type="EMBL" id="CUR61225.1"/>
    </source>
</evidence>
<evidence type="ECO:0000256" key="14">
    <source>
        <dbReference type="SAM" id="MobiDB-lite"/>
    </source>
</evidence>
<keyword evidence="9" id="KW-0443">Lipid metabolism</keyword>